<dbReference type="PATRIC" id="fig|294699.3.peg.788"/>
<keyword evidence="3" id="KW-1185">Reference proteome</keyword>
<dbReference type="AlphaFoldDB" id="A0A167T9J2"/>
<protein>
    <recommendedName>
        <fullName evidence="1">BclA C-terminal domain-containing protein</fullName>
    </recommendedName>
</protein>
<organism evidence="2 3">
    <name type="scientific">Anoxybacteroides amylolyticum</name>
    <dbReference type="NCBI Taxonomy" id="294699"/>
    <lineage>
        <taxon>Bacteria</taxon>
        <taxon>Bacillati</taxon>
        <taxon>Bacillota</taxon>
        <taxon>Bacilli</taxon>
        <taxon>Bacillales</taxon>
        <taxon>Anoxybacillaceae</taxon>
        <taxon>Anoxybacteroides</taxon>
    </lineage>
</organism>
<reference evidence="2 3" key="1">
    <citation type="journal article" date="2006" name="Syst. Appl. Microbiol.">
        <title>Anoxybacillus amylolyticus sp. nov., a thermophilic amylase producing bacterium isolated from Mount Rittmann (Antarctica).</title>
        <authorList>
            <person name="Poli A."/>
            <person name="Esposito E."/>
            <person name="Lama L."/>
            <person name="Orlando P."/>
            <person name="Nicolaus G."/>
            <person name="de Appolonia F."/>
            <person name="Gambacorta A."/>
            <person name="Nicolaus B."/>
        </authorList>
    </citation>
    <scope>NUCLEOTIDE SEQUENCE [LARGE SCALE GENOMIC DNA]</scope>
    <source>
        <strain evidence="2 3">DSM 15939</strain>
    </source>
</reference>
<dbReference type="InterPro" id="IPR008983">
    <property type="entry name" value="Tumour_necrosis_fac-like_dom"/>
</dbReference>
<evidence type="ECO:0000313" key="2">
    <source>
        <dbReference type="EMBL" id="ANB59667.1"/>
    </source>
</evidence>
<evidence type="ECO:0000259" key="1">
    <source>
        <dbReference type="Pfam" id="PF18573"/>
    </source>
</evidence>
<dbReference type="InterPro" id="IPR041415">
    <property type="entry name" value="BclA_C"/>
</dbReference>
<feature type="domain" description="BclA C-terminal" evidence="1">
    <location>
        <begin position="48"/>
        <end position="167"/>
    </location>
</feature>
<name>A0A167T9J2_9BACL</name>
<evidence type="ECO:0000313" key="3">
    <source>
        <dbReference type="Proteomes" id="UP000076865"/>
    </source>
</evidence>
<gene>
    <name evidence="2" type="ORF">GFC30_781</name>
</gene>
<sequence length="177" mass="18190">MSEHIGENCNGNNKPKVRCGCINGRAVTVHGPVTSGPPDRGGLSEYGYIYNLTPQTVAIEADVLFDSNGILTPGITHIPGTAQIVVTTPGDYEVTFSVSGTEPNQFALFLNGVLVPGTVYGSGAGTQQNNGQAIIAMAANDVLTLRNHSSAAAVGLASVIGGTQANVNASIVLKKLR</sequence>
<accession>A0A167T9J2</accession>
<proteinExistence type="predicted"/>
<dbReference type="Gene3D" id="2.60.120.40">
    <property type="match status" value="1"/>
</dbReference>
<dbReference type="Proteomes" id="UP000076865">
    <property type="component" value="Chromosome"/>
</dbReference>
<dbReference type="EMBL" id="CP015438">
    <property type="protein sequence ID" value="ANB59667.1"/>
    <property type="molecule type" value="Genomic_DNA"/>
</dbReference>
<dbReference type="KEGG" id="aamy:GFC30_781"/>
<dbReference type="Pfam" id="PF18573">
    <property type="entry name" value="BclA_C"/>
    <property type="match status" value="1"/>
</dbReference>
<dbReference type="RefSeq" id="WP_066322986.1">
    <property type="nucleotide sequence ID" value="NZ_CP015438.1"/>
</dbReference>